<organism evidence="1 2">
    <name type="scientific">Paenibacillus chartarius</name>
    <dbReference type="NCBI Taxonomy" id="747481"/>
    <lineage>
        <taxon>Bacteria</taxon>
        <taxon>Bacillati</taxon>
        <taxon>Bacillota</taxon>
        <taxon>Bacilli</taxon>
        <taxon>Bacillales</taxon>
        <taxon>Paenibacillaceae</taxon>
        <taxon>Paenibacillus</taxon>
    </lineage>
</organism>
<evidence type="ECO:0000313" key="2">
    <source>
        <dbReference type="Proteomes" id="UP001589776"/>
    </source>
</evidence>
<sequence>MARKRFSKEDIERLFRGVLHEKKNISQAAEELGMTRESAQATLKGRMYVRLRPDLTPEEELKLKDLRITNYEVRGNLTEEQVRAIYKEHVHTDMTPRQLAEKYGVKVRVIKAIVEGQNYYHIFNSLPIEERIQIVGANNRKKDVRSSVTSKKLNNAERDYKILISILSSPQKSYRQIAEEADVDPSYISLLLKRKRGKLAWDMLTLKEKELITKISINSKFRESAVKEYLEVVK</sequence>
<dbReference type="EMBL" id="JBHLWN010000031">
    <property type="protein sequence ID" value="MFC0212452.1"/>
    <property type="molecule type" value="Genomic_DNA"/>
</dbReference>
<keyword evidence="2" id="KW-1185">Reference proteome</keyword>
<gene>
    <name evidence="1" type="ORF">ACFFK0_08255</name>
</gene>
<dbReference type="RefSeq" id="WP_377469623.1">
    <property type="nucleotide sequence ID" value="NZ_JBHLWN010000031.1"/>
</dbReference>
<accession>A0ABV6DIK8</accession>
<protein>
    <submittedName>
        <fullName evidence="1">Uncharacterized protein</fullName>
    </submittedName>
</protein>
<evidence type="ECO:0000313" key="1">
    <source>
        <dbReference type="EMBL" id="MFC0212452.1"/>
    </source>
</evidence>
<dbReference type="Proteomes" id="UP001589776">
    <property type="component" value="Unassembled WGS sequence"/>
</dbReference>
<comment type="caution">
    <text evidence="1">The sequence shown here is derived from an EMBL/GenBank/DDBJ whole genome shotgun (WGS) entry which is preliminary data.</text>
</comment>
<proteinExistence type="predicted"/>
<name>A0ABV6DIK8_9BACL</name>
<reference evidence="1 2" key="1">
    <citation type="submission" date="2024-09" db="EMBL/GenBank/DDBJ databases">
        <authorList>
            <person name="Sun Q."/>
            <person name="Mori K."/>
        </authorList>
    </citation>
    <scope>NUCLEOTIDE SEQUENCE [LARGE SCALE GENOMIC DNA]</scope>
    <source>
        <strain evidence="1 2">CCM 7759</strain>
    </source>
</reference>